<evidence type="ECO:0000313" key="2">
    <source>
        <dbReference type="Proteomes" id="UP000176854"/>
    </source>
</evidence>
<gene>
    <name evidence="1" type="ORF">A2154_01920</name>
</gene>
<dbReference type="Proteomes" id="UP000176854">
    <property type="component" value="Unassembled WGS sequence"/>
</dbReference>
<dbReference type="InterPro" id="IPR013368">
    <property type="entry name" value="YecD_YerC"/>
</dbReference>
<dbReference type="EMBL" id="MFJC01000059">
    <property type="protein sequence ID" value="OGG08619.1"/>
    <property type="molecule type" value="Genomic_DNA"/>
</dbReference>
<evidence type="ECO:0000313" key="1">
    <source>
        <dbReference type="EMBL" id="OGG08619.1"/>
    </source>
</evidence>
<dbReference type="PANTHER" id="PTHR40080:SF1">
    <property type="entry name" value="TRPR-LIKE PROTEIN YERC_YECD"/>
    <property type="match status" value="1"/>
</dbReference>
<dbReference type="NCBIfam" id="TIGR02531">
    <property type="entry name" value="yecD_yerC"/>
    <property type="match status" value="1"/>
</dbReference>
<accession>A0A1F5Z825</accession>
<dbReference type="GO" id="GO:0003700">
    <property type="term" value="F:DNA-binding transcription factor activity"/>
    <property type="evidence" value="ECO:0007669"/>
    <property type="project" value="InterPro"/>
</dbReference>
<evidence type="ECO:0008006" key="3">
    <source>
        <dbReference type="Google" id="ProtNLM"/>
    </source>
</evidence>
<dbReference type="AlphaFoldDB" id="A0A1F5Z825"/>
<dbReference type="Pfam" id="PF01371">
    <property type="entry name" value="Trp_repressor"/>
    <property type="match status" value="1"/>
</dbReference>
<dbReference type="InterPro" id="IPR010921">
    <property type="entry name" value="Trp_repressor/repl_initiator"/>
</dbReference>
<dbReference type="SUPFAM" id="SSF48295">
    <property type="entry name" value="TrpR-like"/>
    <property type="match status" value="1"/>
</dbReference>
<dbReference type="PANTHER" id="PTHR40080">
    <property type="entry name" value="LMO1763 PROTEIN"/>
    <property type="match status" value="1"/>
</dbReference>
<reference evidence="1 2" key="1">
    <citation type="journal article" date="2016" name="Nat. Commun.">
        <title>Thousands of microbial genomes shed light on interconnected biogeochemical processes in an aquifer system.</title>
        <authorList>
            <person name="Anantharaman K."/>
            <person name="Brown C.T."/>
            <person name="Hug L.A."/>
            <person name="Sharon I."/>
            <person name="Castelle C.J."/>
            <person name="Probst A.J."/>
            <person name="Thomas B.C."/>
            <person name="Singh A."/>
            <person name="Wilkins M.J."/>
            <person name="Karaoz U."/>
            <person name="Brodie E.L."/>
            <person name="Williams K.H."/>
            <person name="Hubbard S.S."/>
            <person name="Banfield J.F."/>
        </authorList>
    </citation>
    <scope>NUCLEOTIDE SEQUENCE [LARGE SCALE GENOMIC DNA]</scope>
</reference>
<protein>
    <recommendedName>
        <fullName evidence="3">TrpR, YerC/YecD</fullName>
    </recommendedName>
</protein>
<dbReference type="GO" id="GO:0043565">
    <property type="term" value="F:sequence-specific DNA binding"/>
    <property type="evidence" value="ECO:0007669"/>
    <property type="project" value="InterPro"/>
</dbReference>
<dbReference type="PIRSF" id="PIRSF012508">
    <property type="entry name" value="YerC"/>
    <property type="match status" value="1"/>
</dbReference>
<dbReference type="STRING" id="1798373.A2154_01920"/>
<comment type="caution">
    <text evidence="1">The sequence shown here is derived from an EMBL/GenBank/DDBJ whole genome shotgun (WGS) entry which is preliminary data.</text>
</comment>
<organism evidence="1 2">
    <name type="scientific">Candidatus Gottesmanbacteria bacterium RBG_16_43_7</name>
    <dbReference type="NCBI Taxonomy" id="1798373"/>
    <lineage>
        <taxon>Bacteria</taxon>
        <taxon>Candidatus Gottesmaniibacteriota</taxon>
    </lineage>
</organism>
<proteinExistence type="predicted"/>
<dbReference type="InterPro" id="IPR038116">
    <property type="entry name" value="TrpR-like_sf"/>
</dbReference>
<dbReference type="Gene3D" id="1.10.1270.10">
    <property type="entry name" value="TrpR-like"/>
    <property type="match status" value="1"/>
</dbReference>
<dbReference type="InterPro" id="IPR000831">
    <property type="entry name" value="Trp_repress"/>
</dbReference>
<name>A0A1F5Z825_9BACT</name>
<feature type="non-terminal residue" evidence="1">
    <location>
        <position position="91"/>
    </location>
</feature>
<sequence>MKELFSVILNLKNKKEAADFFRDLMTISELKEFANRWQIVKLLVTDKSYSYIAAKLNVSTATVTRVAFWLNDGTGGYKAMADRLIKIKFKD</sequence>